<gene>
    <name evidence="2" type="ORF">DSAG12_01464</name>
</gene>
<evidence type="ECO:0000256" key="1">
    <source>
        <dbReference type="SAM" id="MobiDB-lite"/>
    </source>
</evidence>
<dbReference type="Gene3D" id="3.40.140.10">
    <property type="entry name" value="Cytidine Deaminase, domain 2"/>
    <property type="match status" value="1"/>
</dbReference>
<reference evidence="2 3" key="1">
    <citation type="journal article" date="2020" name="Nature">
        <title>Isolation of an archaeon at the prokaryote-eukaryote interface.</title>
        <authorList>
            <person name="Imachi H."/>
            <person name="Nobu M.K."/>
            <person name="Nakahara N."/>
            <person name="Morono Y."/>
            <person name="Ogawara M."/>
            <person name="Takaki Y."/>
            <person name="Takano Y."/>
            <person name="Uematsu K."/>
            <person name="Ikuta T."/>
            <person name="Ito M."/>
            <person name="Matsui Y."/>
            <person name="Miyazaki M."/>
            <person name="Murata K."/>
            <person name="Saito Y."/>
            <person name="Sakai S."/>
            <person name="Song C."/>
            <person name="Tasumi E."/>
            <person name="Yamanaka Y."/>
            <person name="Yamaguchi T."/>
            <person name="Kamagata Y."/>
            <person name="Tamaki H."/>
            <person name="Takai K."/>
        </authorList>
    </citation>
    <scope>NUCLEOTIDE SEQUENCE [LARGE SCALE GENOMIC DNA]</scope>
    <source>
        <strain evidence="2 3">MK-D1</strain>
    </source>
</reference>
<protein>
    <recommendedName>
        <fullName evidence="4">MPN domain-containing protein</fullName>
    </recommendedName>
</protein>
<reference evidence="2 3" key="2">
    <citation type="journal article" date="2024" name="Int. J. Syst. Evol. Microbiol.">
        <title>Promethearchaeum syntrophicum gen. nov., sp. nov., an anaerobic, obligately syntrophic archaeon, the first isolate of the lineage 'Asgard' archaea, and proposal of the new archaeal phylum Promethearchaeota phyl. nov. and kingdom Promethearchaeati regn. nov.</title>
        <authorList>
            <person name="Imachi H."/>
            <person name="Nobu M.K."/>
            <person name="Kato S."/>
            <person name="Takaki Y."/>
            <person name="Miyazaki M."/>
            <person name="Miyata M."/>
            <person name="Ogawara M."/>
            <person name="Saito Y."/>
            <person name="Sakai S."/>
            <person name="Tahara Y.O."/>
            <person name="Takano Y."/>
            <person name="Tasumi E."/>
            <person name="Uematsu K."/>
            <person name="Yoshimura T."/>
            <person name="Itoh T."/>
            <person name="Ohkuma M."/>
            <person name="Takai K."/>
        </authorList>
    </citation>
    <scope>NUCLEOTIDE SEQUENCE [LARGE SCALE GENOMIC DNA]</scope>
    <source>
        <strain evidence="2 3">MK-D1</strain>
    </source>
</reference>
<feature type="region of interest" description="Disordered" evidence="1">
    <location>
        <begin position="27"/>
        <end position="52"/>
    </location>
</feature>
<name>A0A5B9D8P9_9ARCH</name>
<dbReference type="SUPFAM" id="SSF102712">
    <property type="entry name" value="JAB1/MPN domain"/>
    <property type="match status" value="1"/>
</dbReference>
<evidence type="ECO:0000313" key="3">
    <source>
        <dbReference type="Proteomes" id="UP000321408"/>
    </source>
</evidence>
<dbReference type="GeneID" id="41329458"/>
<keyword evidence="3" id="KW-1185">Reference proteome</keyword>
<sequence length="384" mass="44468">MEEEKKEKKTYVSDSLEDLLSDDKISKEKEKSIISDQDNKEKSSKFPDRDQKDITLERSLDDLIKKDPLIQSSRENPKSFKILTENSDNRGFEIECPPAIDAIPWTEKAFSDVILMAKAINEISIEKFGHDSKKLEVYCYVLTDFNRLTPKTPARITEIYIPFHSLSETSVKVSEEGVLEVQQYIKENNKILLGWAHSHGHFKVYSSKTDEINHETLLNDTSNIIKIKNFNLKYVYGITINANSEKYGVIITQYPCGNKIHRVDQNFDIQGEEYSTAQKLQRYAEIKKLLESRTVITPPTPNKSLEDTIADLRDELEIEFTRKLRKSKNLLIDELPEDDIGENFHQIQTILQRYDMLILDSTEETFNSISEKLLKSINKFSDDI</sequence>
<evidence type="ECO:0008006" key="4">
    <source>
        <dbReference type="Google" id="ProtNLM"/>
    </source>
</evidence>
<evidence type="ECO:0000313" key="2">
    <source>
        <dbReference type="EMBL" id="QEE15638.1"/>
    </source>
</evidence>
<dbReference type="EMBL" id="CP042905">
    <property type="protein sequence ID" value="QEE15638.1"/>
    <property type="molecule type" value="Genomic_DNA"/>
</dbReference>
<proteinExistence type="predicted"/>
<accession>A0A5B9D8P9</accession>
<organism evidence="2 3">
    <name type="scientific">Promethearchaeum syntrophicum</name>
    <dbReference type="NCBI Taxonomy" id="2594042"/>
    <lineage>
        <taxon>Archaea</taxon>
        <taxon>Promethearchaeati</taxon>
        <taxon>Promethearchaeota</taxon>
        <taxon>Promethearchaeia</taxon>
        <taxon>Promethearchaeales</taxon>
        <taxon>Promethearchaeaceae</taxon>
        <taxon>Promethearchaeum</taxon>
    </lineage>
</organism>
<dbReference type="KEGG" id="psyt:DSAG12_01464"/>
<dbReference type="Proteomes" id="UP000321408">
    <property type="component" value="Chromosome"/>
</dbReference>
<dbReference type="RefSeq" id="WP_147662540.1">
    <property type="nucleotide sequence ID" value="NZ_CP042905.2"/>
</dbReference>
<dbReference type="AlphaFoldDB" id="A0A5B9D8P9"/>